<evidence type="ECO:0000313" key="3">
    <source>
        <dbReference type="Proteomes" id="UP000183859"/>
    </source>
</evidence>
<organism evidence="2 3">
    <name type="scientific">Phaeobacter porticola</name>
    <dbReference type="NCBI Taxonomy" id="1844006"/>
    <lineage>
        <taxon>Bacteria</taxon>
        <taxon>Pseudomonadati</taxon>
        <taxon>Pseudomonadota</taxon>
        <taxon>Alphaproteobacteria</taxon>
        <taxon>Rhodobacterales</taxon>
        <taxon>Roseobacteraceae</taxon>
        <taxon>Phaeobacter</taxon>
    </lineage>
</organism>
<name>A0A1L3I4U9_9RHOB</name>
<evidence type="ECO:0000259" key="1">
    <source>
        <dbReference type="Pfam" id="PF13302"/>
    </source>
</evidence>
<dbReference type="OrthoDB" id="6293260at2"/>
<dbReference type="InterPro" id="IPR016181">
    <property type="entry name" value="Acyl_CoA_acyltransferase"/>
</dbReference>
<dbReference type="Pfam" id="PF13302">
    <property type="entry name" value="Acetyltransf_3"/>
    <property type="match status" value="1"/>
</dbReference>
<dbReference type="PANTHER" id="PTHR43792">
    <property type="entry name" value="GNAT FAMILY, PUTATIVE (AFU_ORTHOLOGUE AFUA_3G00765)-RELATED-RELATED"/>
    <property type="match status" value="1"/>
</dbReference>
<dbReference type="Gene3D" id="3.40.630.30">
    <property type="match status" value="1"/>
</dbReference>
<dbReference type="Proteomes" id="UP000183859">
    <property type="component" value="Chromosome"/>
</dbReference>
<evidence type="ECO:0000313" key="2">
    <source>
        <dbReference type="EMBL" id="APG47165.1"/>
    </source>
</evidence>
<accession>A0A1L3I4U9</accession>
<keyword evidence="3" id="KW-1185">Reference proteome</keyword>
<proteinExistence type="predicted"/>
<dbReference type="PANTHER" id="PTHR43792:SF1">
    <property type="entry name" value="N-ACETYLTRANSFERASE DOMAIN-CONTAINING PROTEIN"/>
    <property type="match status" value="1"/>
</dbReference>
<dbReference type="STRING" id="1844006.PhaeoP97_01752"/>
<dbReference type="GO" id="GO:0016747">
    <property type="term" value="F:acyltransferase activity, transferring groups other than amino-acyl groups"/>
    <property type="evidence" value="ECO:0007669"/>
    <property type="project" value="InterPro"/>
</dbReference>
<reference evidence="3" key="1">
    <citation type="submission" date="2016-07" db="EMBL/GenBank/DDBJ databases">
        <title>Phaeobacter portensis sp. nov., a tropodithietic acid producing bacterium isolated from a German harbor.</title>
        <authorList>
            <person name="Freese H.M."/>
            <person name="Bunk B."/>
            <person name="Breider S."/>
            <person name="Brinkhoff T."/>
        </authorList>
    </citation>
    <scope>NUCLEOTIDE SEQUENCE [LARGE SCALE GENOMIC DNA]</scope>
    <source>
        <strain evidence="3">P97</strain>
    </source>
</reference>
<keyword evidence="2" id="KW-0808">Transferase</keyword>
<gene>
    <name evidence="2" type="ORF">PhaeoP97_01752</name>
</gene>
<dbReference type="EMBL" id="CP016364">
    <property type="protein sequence ID" value="APG47165.1"/>
    <property type="molecule type" value="Genomic_DNA"/>
</dbReference>
<dbReference type="InterPro" id="IPR051531">
    <property type="entry name" value="N-acetyltransferase"/>
</dbReference>
<dbReference type="RefSeq" id="WP_051338965.1">
    <property type="nucleotide sequence ID" value="NZ_CP016364.1"/>
</dbReference>
<dbReference type="KEGG" id="php:PhaeoP97_01752"/>
<sequence>MQPVHLQTERLTFRMPNASDLIPYTSYCLSDRSGFVGGPFDSVQAFEKLAAMVGHWELRGFGRLIFTDRSTGRALGHVGALHLNEGEVPEFTWTIWSSDDERKGYATEACRAYLDHARNGLGLSAMIARIVQDNLPSRRLAERIGGIQNMNALPPKWLANSVTYDFAMQTRESSAS</sequence>
<feature type="domain" description="N-acetyltransferase" evidence="1">
    <location>
        <begin position="10"/>
        <end position="145"/>
    </location>
</feature>
<protein>
    <submittedName>
        <fullName evidence="2">Putative acetyltransferase</fullName>
    </submittedName>
</protein>
<dbReference type="AlphaFoldDB" id="A0A1L3I4U9"/>
<dbReference type="InterPro" id="IPR000182">
    <property type="entry name" value="GNAT_dom"/>
</dbReference>
<dbReference type="SUPFAM" id="SSF55729">
    <property type="entry name" value="Acyl-CoA N-acyltransferases (Nat)"/>
    <property type="match status" value="1"/>
</dbReference>